<organism evidence="2 3">
    <name type="scientific">Plutella xylostella</name>
    <name type="common">Diamondback moth</name>
    <name type="synonym">Plutella maculipennis</name>
    <dbReference type="NCBI Taxonomy" id="51655"/>
    <lineage>
        <taxon>Eukaryota</taxon>
        <taxon>Metazoa</taxon>
        <taxon>Ecdysozoa</taxon>
        <taxon>Arthropoda</taxon>
        <taxon>Hexapoda</taxon>
        <taxon>Insecta</taxon>
        <taxon>Pterygota</taxon>
        <taxon>Neoptera</taxon>
        <taxon>Endopterygota</taxon>
        <taxon>Lepidoptera</taxon>
        <taxon>Glossata</taxon>
        <taxon>Ditrysia</taxon>
        <taxon>Yponomeutoidea</taxon>
        <taxon>Plutellidae</taxon>
        <taxon>Plutella</taxon>
    </lineage>
</organism>
<accession>A0ABQ7QYV6</accession>
<feature type="compositionally biased region" description="Basic and acidic residues" evidence="1">
    <location>
        <begin position="172"/>
        <end position="184"/>
    </location>
</feature>
<feature type="compositionally biased region" description="Low complexity" evidence="1">
    <location>
        <begin position="217"/>
        <end position="230"/>
    </location>
</feature>
<dbReference type="Proteomes" id="UP000823941">
    <property type="component" value="Chromosome 6"/>
</dbReference>
<feature type="compositionally biased region" description="Polar residues" evidence="1">
    <location>
        <begin position="57"/>
        <end position="81"/>
    </location>
</feature>
<feature type="region of interest" description="Disordered" evidence="1">
    <location>
        <begin position="40"/>
        <end position="253"/>
    </location>
</feature>
<feature type="compositionally biased region" description="Basic and acidic residues" evidence="1">
    <location>
        <begin position="83"/>
        <end position="97"/>
    </location>
</feature>
<evidence type="ECO:0000313" key="2">
    <source>
        <dbReference type="EMBL" id="KAG7310232.1"/>
    </source>
</evidence>
<gene>
    <name evidence="2" type="ORF">JYU34_004789</name>
</gene>
<sequence>MISGVFESNKVCRNHDFYFFVGLPENRITSQEPIVLEDVPSPDSVASLAKSEGFSPVDSNTSSNKLSNQLINKTSTDSLSPKSFKDNVQEKEKDQENKVNTSPSSSYSSSHKKPTVFQRKVTKSDKFCIPSPQTSCNDFKNNKTESKSPPEVLKRVSDKKSNLSSQNAPGKILDKDKSDEDNKKISTNTKEQINGPGVGVKSSFIPVKIKDVPAQGTDESSPESRPSTTSTDDERETKSILPPSTDEKDTKPVTVRSACATCINKGEACVKTCPNR</sequence>
<feature type="compositionally biased region" description="Basic and acidic residues" evidence="1">
    <location>
        <begin position="140"/>
        <end position="161"/>
    </location>
</feature>
<protein>
    <recommendedName>
        <fullName evidence="4">4Fe-4S ferredoxin-type domain-containing protein</fullName>
    </recommendedName>
</protein>
<comment type="caution">
    <text evidence="2">The sequence shown here is derived from an EMBL/GenBank/DDBJ whole genome shotgun (WGS) entry which is preliminary data.</text>
</comment>
<evidence type="ECO:0000313" key="3">
    <source>
        <dbReference type="Proteomes" id="UP000823941"/>
    </source>
</evidence>
<reference evidence="2 3" key="1">
    <citation type="submission" date="2021-06" db="EMBL/GenBank/DDBJ databases">
        <title>A haploid diamondback moth (Plutella xylostella L.) genome assembly resolves 31 chromosomes and identifies a diamide resistance mutation.</title>
        <authorList>
            <person name="Ward C.M."/>
            <person name="Perry K.D."/>
            <person name="Baker G."/>
            <person name="Powis K."/>
            <person name="Heckel D.G."/>
            <person name="Baxter S.W."/>
        </authorList>
    </citation>
    <scope>NUCLEOTIDE SEQUENCE [LARGE SCALE GENOMIC DNA]</scope>
    <source>
        <strain evidence="2 3">LV</strain>
        <tissue evidence="2">Single pupa</tissue>
    </source>
</reference>
<evidence type="ECO:0000256" key="1">
    <source>
        <dbReference type="SAM" id="MobiDB-lite"/>
    </source>
</evidence>
<keyword evidence="3" id="KW-1185">Reference proteome</keyword>
<dbReference type="EMBL" id="JAHIBW010000006">
    <property type="protein sequence ID" value="KAG7310232.1"/>
    <property type="molecule type" value="Genomic_DNA"/>
</dbReference>
<evidence type="ECO:0008006" key="4">
    <source>
        <dbReference type="Google" id="ProtNLM"/>
    </source>
</evidence>
<proteinExistence type="predicted"/>
<name>A0ABQ7QYV6_PLUXY</name>